<dbReference type="VEuPathDB" id="TrichDB:TRFO_39835"/>
<dbReference type="OrthoDB" id="184109at2759"/>
<dbReference type="PANTHER" id="PTHR12968:SF2">
    <property type="entry name" value="B9 DOMAIN-CONTAINING PROTEIN 2"/>
    <property type="match status" value="1"/>
</dbReference>
<name>A0A1J4J3R9_9EUKA</name>
<keyword evidence="5" id="KW-0966">Cell projection</keyword>
<evidence type="ECO:0000256" key="6">
    <source>
        <dbReference type="ARBA" id="ARBA00039272"/>
    </source>
</evidence>
<keyword evidence="3" id="KW-0970">Cilium biogenesis/degradation</keyword>
<protein>
    <recommendedName>
        <fullName evidence="6">B9 domain-containing protein 2</fullName>
    </recommendedName>
</protein>
<dbReference type="Pfam" id="PF07162">
    <property type="entry name" value="B9-C2"/>
    <property type="match status" value="1"/>
</dbReference>
<dbReference type="InterPro" id="IPR010796">
    <property type="entry name" value="C2_B9-type_dom"/>
</dbReference>
<dbReference type="Proteomes" id="UP000179807">
    <property type="component" value="Unassembled WGS sequence"/>
</dbReference>
<evidence type="ECO:0000256" key="5">
    <source>
        <dbReference type="ARBA" id="ARBA00023273"/>
    </source>
</evidence>
<sequence length="178" mass="19942">MSQSADAYFIGRILGSSGFKEGTFCRWWIFAGEQWKLVNGLDRGQTQTDCPNDSSGVCVWSHPIDAYFEFTGIQGWPKLFFEVWEHDSLGRSFLGGYGFCALPMSPGIHDIDVNLWCPVGTKTEELTSKYIGGSPLLDDKTIVYTPKDRFRVKSESVGIIHLNISLILGRISNFQVAF</sequence>
<evidence type="ECO:0000256" key="3">
    <source>
        <dbReference type="ARBA" id="ARBA00022794"/>
    </source>
</evidence>
<reference evidence="7" key="1">
    <citation type="submission" date="2016-10" db="EMBL/GenBank/DDBJ databases">
        <authorList>
            <person name="Benchimol M."/>
            <person name="Almeida L.G."/>
            <person name="Vasconcelos A.T."/>
            <person name="Perreira-Neves A."/>
            <person name="Rosa I.A."/>
            <person name="Tasca T."/>
            <person name="Bogo M.R."/>
            <person name="de Souza W."/>
        </authorList>
    </citation>
    <scope>NUCLEOTIDE SEQUENCE [LARGE SCALE GENOMIC DNA]</scope>
    <source>
        <strain evidence="7">K</strain>
    </source>
</reference>
<evidence type="ECO:0000256" key="1">
    <source>
        <dbReference type="ARBA" id="ARBA00004120"/>
    </source>
</evidence>
<evidence type="ECO:0000313" key="7">
    <source>
        <dbReference type="EMBL" id="OHS94010.1"/>
    </source>
</evidence>
<organism evidence="7 8">
    <name type="scientific">Tritrichomonas foetus</name>
    <dbReference type="NCBI Taxonomy" id="1144522"/>
    <lineage>
        <taxon>Eukaryota</taxon>
        <taxon>Metamonada</taxon>
        <taxon>Parabasalia</taxon>
        <taxon>Tritrichomonadida</taxon>
        <taxon>Tritrichomonadidae</taxon>
        <taxon>Tritrichomonas</taxon>
    </lineage>
</organism>
<evidence type="ECO:0000256" key="4">
    <source>
        <dbReference type="ARBA" id="ARBA00023212"/>
    </source>
</evidence>
<dbReference type="GeneID" id="94847569"/>
<keyword evidence="8" id="KW-1185">Reference proteome</keyword>
<gene>
    <name evidence="7" type="ORF">TRFO_39835</name>
</gene>
<dbReference type="EMBL" id="MLAK01001358">
    <property type="protein sequence ID" value="OHS94010.1"/>
    <property type="molecule type" value="Genomic_DNA"/>
</dbReference>
<keyword evidence="2" id="KW-0963">Cytoplasm</keyword>
<accession>A0A1J4J3R9</accession>
<comment type="subcellular location">
    <subcellularLocation>
        <location evidence="1">Cytoplasm</location>
        <location evidence="1">Cytoskeleton</location>
        <location evidence="1">Cilium basal body</location>
    </subcellularLocation>
</comment>
<comment type="caution">
    <text evidence="7">The sequence shown here is derived from an EMBL/GenBank/DDBJ whole genome shotgun (WGS) entry which is preliminary data.</text>
</comment>
<dbReference type="AlphaFoldDB" id="A0A1J4J3R9"/>
<dbReference type="GO" id="GO:0060271">
    <property type="term" value="P:cilium assembly"/>
    <property type="evidence" value="ECO:0007669"/>
    <property type="project" value="TreeGrafter"/>
</dbReference>
<evidence type="ECO:0000313" key="8">
    <source>
        <dbReference type="Proteomes" id="UP000179807"/>
    </source>
</evidence>
<evidence type="ECO:0000256" key="2">
    <source>
        <dbReference type="ARBA" id="ARBA00022490"/>
    </source>
</evidence>
<dbReference type="PROSITE" id="PS51381">
    <property type="entry name" value="C2_B9"/>
    <property type="match status" value="1"/>
</dbReference>
<dbReference type="GO" id="GO:0036038">
    <property type="term" value="C:MKS complex"/>
    <property type="evidence" value="ECO:0007669"/>
    <property type="project" value="TreeGrafter"/>
</dbReference>
<dbReference type="RefSeq" id="XP_068347147.1">
    <property type="nucleotide sequence ID" value="XM_068512865.1"/>
</dbReference>
<dbReference type="PANTHER" id="PTHR12968">
    <property type="entry name" value="B9 DOMAIN-CONTAINING"/>
    <property type="match status" value="1"/>
</dbReference>
<keyword evidence="4" id="KW-0206">Cytoskeleton</keyword>
<proteinExistence type="predicted"/>